<evidence type="ECO:0000313" key="1">
    <source>
        <dbReference type="EMBL" id="CDZ54746.1"/>
    </source>
</evidence>
<protein>
    <submittedName>
        <fullName evidence="1">Uncharacterized protein</fullName>
    </submittedName>
</protein>
<dbReference type="RefSeq" id="WP_172730059.1">
    <property type="nucleotide sequence ID" value="NZ_CCRK01000025.1"/>
</dbReference>
<dbReference type="AlphaFoldDB" id="A0A0T7H5D0"/>
<gene>
    <name evidence="1" type="ORF">NGAL_HAMBI1189_56680</name>
</gene>
<dbReference type="EMBL" id="CCRK01000025">
    <property type="protein sequence ID" value="CDZ54746.1"/>
    <property type="molecule type" value="Genomic_DNA"/>
</dbReference>
<evidence type="ECO:0000313" key="2">
    <source>
        <dbReference type="Proteomes" id="UP000039660"/>
    </source>
</evidence>
<sequence length="58" mass="6826">MAEIVILNRWRSEHARRPQIRIGESENAGQVLLFTGVRYERFEDFGDRKAENHAVRAE</sequence>
<proteinExistence type="predicted"/>
<reference evidence="1 2" key="1">
    <citation type="submission" date="2014-08" db="EMBL/GenBank/DDBJ databases">
        <authorList>
            <person name="Chen Y.-H."/>
        </authorList>
    </citation>
    <scope>NUCLEOTIDE SEQUENCE [LARGE SCALE GENOMIC DNA]</scope>
</reference>
<name>A0A0T7H5D0_NEOGA</name>
<organism evidence="1 2">
    <name type="scientific">Neorhizobium galegae bv. officinalis</name>
    <dbReference type="NCBI Taxonomy" id="323656"/>
    <lineage>
        <taxon>Bacteria</taxon>
        <taxon>Pseudomonadati</taxon>
        <taxon>Pseudomonadota</taxon>
        <taxon>Alphaproteobacteria</taxon>
        <taxon>Hyphomicrobiales</taxon>
        <taxon>Rhizobiaceae</taxon>
        <taxon>Rhizobium/Agrobacterium group</taxon>
        <taxon>Neorhizobium</taxon>
    </lineage>
</organism>
<dbReference type="Proteomes" id="UP000039660">
    <property type="component" value="Unassembled WGS sequence"/>
</dbReference>
<accession>A0A0T7H5D0</accession>